<evidence type="ECO:0000256" key="4">
    <source>
        <dbReference type="ARBA" id="ARBA00022801"/>
    </source>
</evidence>
<dbReference type="GO" id="GO:0042781">
    <property type="term" value="F:3'-tRNA processing endoribonuclease activity"/>
    <property type="evidence" value="ECO:0007669"/>
    <property type="project" value="TreeGrafter"/>
</dbReference>
<reference evidence="8 9" key="1">
    <citation type="submission" date="2019-08" db="EMBL/GenBank/DDBJ databases">
        <title>In-depth cultivation of the pig gut microbiome towards novel bacterial diversity and tailored functional studies.</title>
        <authorList>
            <person name="Wylensek D."/>
            <person name="Hitch T.C.A."/>
            <person name="Clavel T."/>
        </authorList>
    </citation>
    <scope>NUCLEOTIDE SEQUENCE [LARGE SCALE GENOMIC DNA]</scope>
    <source>
        <strain evidence="8 9">Oil+RF-744-WCA-WT-13</strain>
    </source>
</reference>
<accession>A0A7X2PA82</accession>
<keyword evidence="1 6" id="KW-0819">tRNA processing</keyword>
<dbReference type="PANTHER" id="PTHR33992">
    <property type="entry name" value="RIBONUCLEASE P PROTEIN COMPONENT"/>
    <property type="match status" value="1"/>
</dbReference>
<dbReference type="InterPro" id="IPR020568">
    <property type="entry name" value="Ribosomal_Su5_D2-typ_SF"/>
</dbReference>
<dbReference type="EMBL" id="VUMV01000013">
    <property type="protein sequence ID" value="MST83026.1"/>
    <property type="molecule type" value="Genomic_DNA"/>
</dbReference>
<gene>
    <name evidence="6 8" type="primary">rnpA</name>
    <name evidence="8" type="ORF">FYJ60_12035</name>
</gene>
<dbReference type="GO" id="GO:0001682">
    <property type="term" value="P:tRNA 5'-leader removal"/>
    <property type="evidence" value="ECO:0007669"/>
    <property type="project" value="UniProtKB-UniRule"/>
</dbReference>
<comment type="function">
    <text evidence="6">RNaseP catalyzes the removal of the 5'-leader sequence from pre-tRNA to produce the mature 5'-terminus. It can also cleave other RNA substrates such as 4.5S RNA. The protein component plays an auxiliary but essential role in vivo by binding to the 5'-leader sequence and broadening the substrate specificity of the ribozyme.</text>
</comment>
<evidence type="ECO:0000256" key="7">
    <source>
        <dbReference type="NCBIfam" id="TIGR00188"/>
    </source>
</evidence>
<name>A0A7X2PA82_9FIRM</name>
<dbReference type="HAMAP" id="MF_00227">
    <property type="entry name" value="RNase_P"/>
    <property type="match status" value="1"/>
</dbReference>
<evidence type="ECO:0000256" key="6">
    <source>
        <dbReference type="HAMAP-Rule" id="MF_00227"/>
    </source>
</evidence>
<dbReference type="AlphaFoldDB" id="A0A7X2PA82"/>
<dbReference type="Gene3D" id="3.30.230.10">
    <property type="match status" value="1"/>
</dbReference>
<evidence type="ECO:0000256" key="2">
    <source>
        <dbReference type="ARBA" id="ARBA00022722"/>
    </source>
</evidence>
<evidence type="ECO:0000256" key="1">
    <source>
        <dbReference type="ARBA" id="ARBA00022694"/>
    </source>
</evidence>
<dbReference type="InterPro" id="IPR014721">
    <property type="entry name" value="Ribsml_uS5_D2-typ_fold_subgr"/>
</dbReference>
<dbReference type="PANTHER" id="PTHR33992:SF1">
    <property type="entry name" value="RIBONUCLEASE P PROTEIN COMPONENT"/>
    <property type="match status" value="1"/>
</dbReference>
<dbReference type="EC" id="3.1.26.5" evidence="6 7"/>
<keyword evidence="2 6" id="KW-0540">Nuclease</keyword>
<keyword evidence="9" id="KW-1185">Reference proteome</keyword>
<organism evidence="8 9">
    <name type="scientific">Bilifractor porci</name>
    <dbReference type="NCBI Taxonomy" id="2606636"/>
    <lineage>
        <taxon>Bacteria</taxon>
        <taxon>Bacillati</taxon>
        <taxon>Bacillota</taxon>
        <taxon>Clostridia</taxon>
        <taxon>Lachnospirales</taxon>
        <taxon>Lachnospiraceae</taxon>
        <taxon>Bilifractor</taxon>
    </lineage>
</organism>
<comment type="caution">
    <text evidence="8">The sequence shown here is derived from an EMBL/GenBank/DDBJ whole genome shotgun (WGS) entry which is preliminary data.</text>
</comment>
<comment type="similarity">
    <text evidence="6">Belongs to the RnpA family.</text>
</comment>
<evidence type="ECO:0000313" key="8">
    <source>
        <dbReference type="EMBL" id="MST83026.1"/>
    </source>
</evidence>
<dbReference type="RefSeq" id="WP_154458929.1">
    <property type="nucleotide sequence ID" value="NZ_VUMV01000013.1"/>
</dbReference>
<dbReference type="GO" id="GO:0000049">
    <property type="term" value="F:tRNA binding"/>
    <property type="evidence" value="ECO:0007669"/>
    <property type="project" value="UniProtKB-UniRule"/>
</dbReference>
<evidence type="ECO:0000256" key="3">
    <source>
        <dbReference type="ARBA" id="ARBA00022759"/>
    </source>
</evidence>
<proteinExistence type="inferred from homology"/>
<evidence type="ECO:0000256" key="5">
    <source>
        <dbReference type="ARBA" id="ARBA00022884"/>
    </source>
</evidence>
<keyword evidence="4 6" id="KW-0378">Hydrolase</keyword>
<comment type="catalytic activity">
    <reaction evidence="6">
        <text>Endonucleolytic cleavage of RNA, removing 5'-extranucleotides from tRNA precursor.</text>
        <dbReference type="EC" id="3.1.26.5"/>
    </reaction>
</comment>
<sequence length="114" mass="13081">MKFSDSLKKNRDFQNVYRRGTSTADKYFVMYALKNGTECNRIGISASKKVGNSVVRHTIARRIREAYRLQEELFCRGYDVVFIARSAAKDCTQKQAEESVRVLAGKQHILEGKK</sequence>
<dbReference type="InterPro" id="IPR000100">
    <property type="entry name" value="RNase_P"/>
</dbReference>
<dbReference type="Proteomes" id="UP000466864">
    <property type="component" value="Unassembled WGS sequence"/>
</dbReference>
<comment type="subunit">
    <text evidence="6">Consists of a catalytic RNA component (M1 or rnpB) and a protein subunit.</text>
</comment>
<dbReference type="SUPFAM" id="SSF54211">
    <property type="entry name" value="Ribosomal protein S5 domain 2-like"/>
    <property type="match status" value="1"/>
</dbReference>
<dbReference type="Pfam" id="PF00825">
    <property type="entry name" value="Ribonuclease_P"/>
    <property type="match status" value="1"/>
</dbReference>
<evidence type="ECO:0000313" key="9">
    <source>
        <dbReference type="Proteomes" id="UP000466864"/>
    </source>
</evidence>
<dbReference type="GO" id="GO:0030677">
    <property type="term" value="C:ribonuclease P complex"/>
    <property type="evidence" value="ECO:0007669"/>
    <property type="project" value="TreeGrafter"/>
</dbReference>
<protein>
    <recommendedName>
        <fullName evidence="6 7">Ribonuclease P protein component</fullName>
        <shortName evidence="6">RNase P protein</shortName>
        <shortName evidence="6">RNaseP protein</shortName>
        <ecNumber evidence="6 7">3.1.26.5</ecNumber>
    </recommendedName>
    <alternativeName>
        <fullName evidence="6">Protein C5</fullName>
    </alternativeName>
</protein>
<keyword evidence="5 6" id="KW-0694">RNA-binding</keyword>
<dbReference type="NCBIfam" id="TIGR00188">
    <property type="entry name" value="rnpA"/>
    <property type="match status" value="1"/>
</dbReference>
<dbReference type="GO" id="GO:0004526">
    <property type="term" value="F:ribonuclease P activity"/>
    <property type="evidence" value="ECO:0007669"/>
    <property type="project" value="UniProtKB-UniRule"/>
</dbReference>
<keyword evidence="3 6" id="KW-0255">Endonuclease</keyword>